<dbReference type="Pfam" id="PF25583">
    <property type="entry name" value="WCX"/>
    <property type="match status" value="1"/>
</dbReference>
<dbReference type="PANTHER" id="PTHR34580:SF1">
    <property type="entry name" value="PROTEIN PAFC"/>
    <property type="match status" value="1"/>
</dbReference>
<dbReference type="RefSeq" id="WP_245969432.1">
    <property type="nucleotide sequence ID" value="NZ_QWLA01000003.1"/>
</dbReference>
<dbReference type="InterPro" id="IPR057727">
    <property type="entry name" value="WCX_dom"/>
</dbReference>
<dbReference type="Pfam" id="PF13280">
    <property type="entry name" value="WYL"/>
    <property type="match status" value="1"/>
</dbReference>
<accession>A0A399F0W2</accession>
<sequence>MGKTTRHEPATHEKARRLGEARRWLLARPYTAQELAEALEVHLRTAQRYIADLGAVPLDDRSRPPRYRLLTSEELSPVEALVTHSALRMLYHHAPGHNALYLEALLKLARRMPEPAQSVAIKSTEDLKRRLSHRLDEGDALGKVAEAWFRQQVLEFYYHKPGGSGQARRNEVEVYFIEVSRLNLGVYVIGYERGYHRSLRTYKLNRMSRIRPIGEERAYTIPADFDPRSYLSNAWGVVGSSGGEPVEVRLRFKKEAAYRLREGGYPDMELLDLPEGGLEARFTVGTDNHSFPLELLSWVQSWGPRVEVLEPENLRRRWLEEARQVLGEYAGEAYGDGGRDLSQWGGKVRP</sequence>
<protein>
    <submittedName>
        <fullName evidence="3">WYL domain protein</fullName>
    </submittedName>
</protein>
<keyword evidence="4" id="KW-1185">Reference proteome</keyword>
<feature type="domain" description="WCX" evidence="2">
    <location>
        <begin position="244"/>
        <end position="326"/>
    </location>
</feature>
<proteinExistence type="predicted"/>
<dbReference type="InterPro" id="IPR026881">
    <property type="entry name" value="WYL_dom"/>
</dbReference>
<evidence type="ECO:0000259" key="1">
    <source>
        <dbReference type="Pfam" id="PF13280"/>
    </source>
</evidence>
<evidence type="ECO:0000313" key="3">
    <source>
        <dbReference type="EMBL" id="RIH89445.1"/>
    </source>
</evidence>
<evidence type="ECO:0000313" key="4">
    <source>
        <dbReference type="Proteomes" id="UP000265341"/>
    </source>
</evidence>
<dbReference type="EMBL" id="QWLA01000003">
    <property type="protein sequence ID" value="RIH89445.1"/>
    <property type="molecule type" value="Genomic_DNA"/>
</dbReference>
<name>A0A399F0W2_9DEIN</name>
<gene>
    <name evidence="3" type="ORF">Mrose_00345</name>
</gene>
<dbReference type="PANTHER" id="PTHR34580">
    <property type="match status" value="1"/>
</dbReference>
<evidence type="ECO:0000259" key="2">
    <source>
        <dbReference type="Pfam" id="PF25583"/>
    </source>
</evidence>
<dbReference type="PROSITE" id="PS52050">
    <property type="entry name" value="WYL"/>
    <property type="match status" value="1"/>
</dbReference>
<feature type="domain" description="WYL" evidence="1">
    <location>
        <begin position="140"/>
        <end position="211"/>
    </location>
</feature>
<dbReference type="AlphaFoldDB" id="A0A399F0W2"/>
<comment type="caution">
    <text evidence="3">The sequence shown here is derived from an EMBL/GenBank/DDBJ whole genome shotgun (WGS) entry which is preliminary data.</text>
</comment>
<dbReference type="Proteomes" id="UP000265341">
    <property type="component" value="Unassembled WGS sequence"/>
</dbReference>
<organism evidence="3 4">
    <name type="scientific">Calidithermus roseus</name>
    <dbReference type="NCBI Taxonomy" id="1644118"/>
    <lineage>
        <taxon>Bacteria</taxon>
        <taxon>Thermotogati</taxon>
        <taxon>Deinococcota</taxon>
        <taxon>Deinococci</taxon>
        <taxon>Thermales</taxon>
        <taxon>Thermaceae</taxon>
        <taxon>Calidithermus</taxon>
    </lineage>
</organism>
<dbReference type="InterPro" id="IPR051534">
    <property type="entry name" value="CBASS_pafABC_assoc_protein"/>
</dbReference>
<reference evidence="3 4" key="1">
    <citation type="submission" date="2018-08" db="EMBL/GenBank/DDBJ databases">
        <title>Meiothermus roseus NBRC 110900 genome sequencing project.</title>
        <authorList>
            <person name="Da Costa M.S."/>
            <person name="Albuquerque L."/>
            <person name="Raposo P."/>
            <person name="Froufe H.J.C."/>
            <person name="Barroso C.S."/>
            <person name="Egas C."/>
        </authorList>
    </citation>
    <scope>NUCLEOTIDE SEQUENCE [LARGE SCALE GENOMIC DNA]</scope>
    <source>
        <strain evidence="3 4">NBRC 110900</strain>
    </source>
</reference>